<dbReference type="SUPFAM" id="SSF52540">
    <property type="entry name" value="P-loop containing nucleoside triphosphate hydrolases"/>
    <property type="match status" value="1"/>
</dbReference>
<dbReference type="GO" id="GO:0016887">
    <property type="term" value="F:ATP hydrolysis activity"/>
    <property type="evidence" value="ECO:0007669"/>
    <property type="project" value="InterPro"/>
</dbReference>
<dbReference type="InterPro" id="IPR011704">
    <property type="entry name" value="ATPase_dyneun-rel_AAA"/>
</dbReference>
<dbReference type="CDD" id="cd00009">
    <property type="entry name" value="AAA"/>
    <property type="match status" value="1"/>
</dbReference>
<organism evidence="2 3">
    <name type="scientific">Methanoliparum thermophilum</name>
    <dbReference type="NCBI Taxonomy" id="2491083"/>
    <lineage>
        <taxon>Archaea</taxon>
        <taxon>Methanobacteriati</taxon>
        <taxon>Methanobacteriota</taxon>
        <taxon>Candidatus Methanoliparia</taxon>
        <taxon>Candidatus Methanoliparales</taxon>
        <taxon>Candidatus Methanoliparaceae</taxon>
        <taxon>Candidatus Methanoliparum</taxon>
    </lineage>
</organism>
<evidence type="ECO:0000313" key="2">
    <source>
        <dbReference type="EMBL" id="RZN64577.1"/>
    </source>
</evidence>
<dbReference type="GO" id="GO:0005524">
    <property type="term" value="F:ATP binding"/>
    <property type="evidence" value="ECO:0007669"/>
    <property type="project" value="InterPro"/>
</dbReference>
<dbReference type="InterPro" id="IPR003593">
    <property type="entry name" value="AAA+_ATPase"/>
</dbReference>
<dbReference type="InterPro" id="IPR027417">
    <property type="entry name" value="P-loop_NTPase"/>
</dbReference>
<name>A0A520KS45_METT2</name>
<protein>
    <submittedName>
        <fullName evidence="2">MoxR family ATPase</fullName>
    </submittedName>
</protein>
<accession>A0A520KS45</accession>
<proteinExistence type="predicted"/>
<dbReference type="EMBL" id="RXIF01000006">
    <property type="protein sequence ID" value="RZN64577.1"/>
    <property type="molecule type" value="Genomic_DNA"/>
</dbReference>
<evidence type="ECO:0000259" key="1">
    <source>
        <dbReference type="SMART" id="SM00382"/>
    </source>
</evidence>
<feature type="domain" description="AAA+ ATPase" evidence="1">
    <location>
        <begin position="37"/>
        <end position="199"/>
    </location>
</feature>
<dbReference type="PANTHER" id="PTHR42759:SF1">
    <property type="entry name" value="MAGNESIUM-CHELATASE SUBUNIT CHLD"/>
    <property type="match status" value="1"/>
</dbReference>
<comment type="caution">
    <text evidence="2">The sequence shown here is derived from an EMBL/GenBank/DDBJ whole genome shotgun (WGS) entry which is preliminary data.</text>
</comment>
<dbReference type="AlphaFoldDB" id="A0A520KS45"/>
<reference evidence="2 3" key="1">
    <citation type="journal article" date="2019" name="Nat. Microbiol.">
        <title>Wide diversity of methane and short-chain alkane metabolisms in uncultured archaea.</title>
        <authorList>
            <person name="Borrel G."/>
            <person name="Adam P.S."/>
            <person name="McKay L.J."/>
            <person name="Chen L.X."/>
            <person name="Sierra-Garcia I.N."/>
            <person name="Sieber C.M."/>
            <person name="Letourneur Q."/>
            <person name="Ghozlane A."/>
            <person name="Andersen G.L."/>
            <person name="Li W.J."/>
            <person name="Hallam S.J."/>
            <person name="Muyzer G."/>
            <person name="de Oliveira V.M."/>
            <person name="Inskeep W.P."/>
            <person name="Banfield J.F."/>
            <person name="Gribaldo S."/>
        </authorList>
    </citation>
    <scope>NUCLEOTIDE SEQUENCE [LARGE SCALE GENOMIC DNA]</scope>
    <source>
        <strain evidence="2">NM1a</strain>
    </source>
</reference>
<gene>
    <name evidence="2" type="ORF">EF806_04365</name>
</gene>
<dbReference type="SMART" id="SM00382">
    <property type="entry name" value="AAA"/>
    <property type="match status" value="1"/>
</dbReference>
<evidence type="ECO:0000313" key="3">
    <source>
        <dbReference type="Proteomes" id="UP000317158"/>
    </source>
</evidence>
<dbReference type="InterPro" id="IPR050764">
    <property type="entry name" value="CbbQ/NirQ/NorQ/GpvN"/>
</dbReference>
<dbReference type="Pfam" id="PF07728">
    <property type="entry name" value="AAA_5"/>
    <property type="match status" value="1"/>
</dbReference>
<dbReference type="PANTHER" id="PTHR42759">
    <property type="entry name" value="MOXR FAMILY PROTEIN"/>
    <property type="match status" value="1"/>
</dbReference>
<dbReference type="Proteomes" id="UP000317158">
    <property type="component" value="Unassembled WGS sequence"/>
</dbReference>
<dbReference type="Gene3D" id="3.40.50.300">
    <property type="entry name" value="P-loop containing nucleotide triphosphate hydrolases"/>
    <property type="match status" value="1"/>
</dbReference>
<sequence>MNRVRINSDIKLERFVGTDRYYLSPELESIVNIALVMEKPLLLMGEAGTGKTQLAFEVARALDMDIYVARCKSTMKGEELCYDHDTVARLYESRFGSKETGRNPARFDDYINYGPIGKAFLSEKKCVLLLDEIDKTESDVQDNLLDILEAYEFKIREIDRNIKAKNKPFIIITSNAKRELSDPFLRRCYCHYISFPTPEEMKKIINLHYPDANKSLVDIAINIFYDLRDQGFEKAPATSEILDWIGALSKEEITASKLNQMKDENNLPFIGILLKRSEDIQRYYNDFDGKNKKFRGIHL</sequence>